<feature type="domain" description="Cyclic nucleotide-binding" evidence="1">
    <location>
        <begin position="16"/>
        <end position="126"/>
    </location>
</feature>
<proteinExistence type="predicted"/>
<evidence type="ECO:0000259" key="1">
    <source>
        <dbReference type="PROSITE" id="PS50042"/>
    </source>
</evidence>
<organism evidence="2 3">
    <name type="scientific">Comamonas guangdongensis</name>
    <dbReference type="NCBI Taxonomy" id="510515"/>
    <lineage>
        <taxon>Bacteria</taxon>
        <taxon>Pseudomonadati</taxon>
        <taxon>Pseudomonadota</taxon>
        <taxon>Betaproteobacteria</taxon>
        <taxon>Burkholderiales</taxon>
        <taxon>Comamonadaceae</taxon>
        <taxon>Comamonas</taxon>
    </lineage>
</organism>
<dbReference type="PANTHER" id="PTHR24567:SF26">
    <property type="entry name" value="REGULATORY PROTEIN YEIL"/>
    <property type="match status" value="1"/>
</dbReference>
<evidence type="ECO:0000313" key="2">
    <source>
        <dbReference type="EMBL" id="MEX8193039.1"/>
    </source>
</evidence>
<dbReference type="SUPFAM" id="SSF51206">
    <property type="entry name" value="cAMP-binding domain-like"/>
    <property type="match status" value="1"/>
</dbReference>
<dbReference type="SMART" id="SM00100">
    <property type="entry name" value="cNMP"/>
    <property type="match status" value="1"/>
</dbReference>
<evidence type="ECO:0000313" key="3">
    <source>
        <dbReference type="Proteomes" id="UP001561046"/>
    </source>
</evidence>
<dbReference type="PROSITE" id="PS50042">
    <property type="entry name" value="CNMP_BINDING_3"/>
    <property type="match status" value="1"/>
</dbReference>
<dbReference type="Proteomes" id="UP001561046">
    <property type="component" value="Unassembled WGS sequence"/>
</dbReference>
<protein>
    <submittedName>
        <fullName evidence="2">Crp/Fnr family transcriptional regulator</fullName>
    </submittedName>
</protein>
<dbReference type="InterPro" id="IPR018490">
    <property type="entry name" value="cNMP-bd_dom_sf"/>
</dbReference>
<dbReference type="InterPro" id="IPR000595">
    <property type="entry name" value="cNMP-bd_dom"/>
</dbReference>
<dbReference type="PANTHER" id="PTHR24567">
    <property type="entry name" value="CRP FAMILY TRANSCRIPTIONAL REGULATORY PROTEIN"/>
    <property type="match status" value="1"/>
</dbReference>
<dbReference type="InterPro" id="IPR014710">
    <property type="entry name" value="RmlC-like_jellyroll"/>
</dbReference>
<name>A0ABV3ZV41_9BURK</name>
<dbReference type="InterPro" id="IPR050397">
    <property type="entry name" value="Env_Response_Regulators"/>
</dbReference>
<gene>
    <name evidence="2" type="ORF">AB6724_09305</name>
</gene>
<dbReference type="RefSeq" id="WP_369338237.1">
    <property type="nucleotide sequence ID" value="NZ_JBFYGN010000008.1"/>
</dbReference>
<accession>A0ABV3ZV41</accession>
<comment type="caution">
    <text evidence="2">The sequence shown here is derived from an EMBL/GenBank/DDBJ whole genome shotgun (WGS) entry which is preliminary data.</text>
</comment>
<dbReference type="Pfam" id="PF00027">
    <property type="entry name" value="cNMP_binding"/>
    <property type="match status" value="1"/>
</dbReference>
<keyword evidence="3" id="KW-1185">Reference proteome</keyword>
<reference evidence="2 3" key="1">
    <citation type="journal article" date="2013" name="Int. J. Syst. Evol. Microbiol.">
        <title>Comamonas guangdongensis sp. nov., isolated from subterranean forest sediment, and emended description of the genus Comamonas.</title>
        <authorList>
            <person name="Zhang J."/>
            <person name="Wang Y."/>
            <person name="Zhou S."/>
            <person name="Wu C."/>
            <person name="He J."/>
            <person name="Li F."/>
        </authorList>
    </citation>
    <scope>NUCLEOTIDE SEQUENCE [LARGE SCALE GENOMIC DNA]</scope>
    <source>
        <strain evidence="2 3">CCTCC AB2011133</strain>
    </source>
</reference>
<sequence length="159" mass="17032">MSASTPQDLSALIQAMTSSVASDTAQNVLSAAQWELLAPYLVQVNLASSEVLFAEGALDRNLYMVETGSLSVHYQDAKERIRLALVGPGSIVGEGAFFAHRPRRATVQAAASSRLWCLTALRFSELANRQPALGLALVTMAGQVLARRSSDSRRRVAST</sequence>
<dbReference type="CDD" id="cd00038">
    <property type="entry name" value="CAP_ED"/>
    <property type="match status" value="1"/>
</dbReference>
<dbReference type="Gene3D" id="2.60.120.10">
    <property type="entry name" value="Jelly Rolls"/>
    <property type="match status" value="1"/>
</dbReference>
<dbReference type="EMBL" id="JBFYGN010000008">
    <property type="protein sequence ID" value="MEX8193039.1"/>
    <property type="molecule type" value="Genomic_DNA"/>
</dbReference>